<feature type="domain" description="Response regulatory" evidence="4">
    <location>
        <begin position="25"/>
        <end position="142"/>
    </location>
</feature>
<proteinExistence type="predicted"/>
<dbReference type="RefSeq" id="WP_345424776.1">
    <property type="nucleotide sequence ID" value="NZ_AP031496.1"/>
</dbReference>
<evidence type="ECO:0000259" key="5">
    <source>
        <dbReference type="PROSITE" id="PS50883"/>
    </source>
</evidence>
<keyword evidence="2" id="KW-0973">c-di-GMP</keyword>
<dbReference type="FunFam" id="3.20.20.450:FF:000001">
    <property type="entry name" value="Cyclic di-GMP phosphodiesterase yahA"/>
    <property type="match status" value="1"/>
</dbReference>
<dbReference type="SMART" id="SM00267">
    <property type="entry name" value="GGDEF"/>
    <property type="match status" value="1"/>
</dbReference>
<dbReference type="GO" id="GO:0071111">
    <property type="term" value="F:cyclic-guanylate-specific phosphodiesterase activity"/>
    <property type="evidence" value="ECO:0007669"/>
    <property type="project" value="UniProtKB-EC"/>
</dbReference>
<dbReference type="PROSITE" id="PS50110">
    <property type="entry name" value="RESPONSE_REGULATORY"/>
    <property type="match status" value="1"/>
</dbReference>
<dbReference type="Gene3D" id="3.40.50.2300">
    <property type="match status" value="1"/>
</dbReference>
<dbReference type="EC" id="3.1.4.52" evidence="1"/>
<name>A0AAV3U5D2_9ALTE</name>
<dbReference type="GO" id="GO:0000160">
    <property type="term" value="P:phosphorelay signal transduction system"/>
    <property type="evidence" value="ECO:0007669"/>
    <property type="project" value="InterPro"/>
</dbReference>
<dbReference type="InterPro" id="IPR011006">
    <property type="entry name" value="CheY-like_superfamily"/>
</dbReference>
<dbReference type="AlphaFoldDB" id="A0AAV3U5D2"/>
<keyword evidence="3" id="KW-0597">Phosphoprotein</keyword>
<evidence type="ECO:0000313" key="8">
    <source>
        <dbReference type="Proteomes" id="UP001409585"/>
    </source>
</evidence>
<dbReference type="Pfam" id="PF00072">
    <property type="entry name" value="Response_reg"/>
    <property type="match status" value="1"/>
</dbReference>
<dbReference type="InterPro" id="IPR043128">
    <property type="entry name" value="Rev_trsase/Diguanyl_cyclase"/>
</dbReference>
<dbReference type="InterPro" id="IPR029787">
    <property type="entry name" value="Nucleotide_cyclase"/>
</dbReference>
<keyword evidence="8" id="KW-1185">Reference proteome</keyword>
<dbReference type="CDD" id="cd01949">
    <property type="entry name" value="GGDEF"/>
    <property type="match status" value="1"/>
</dbReference>
<dbReference type="EMBL" id="BAABLX010000028">
    <property type="protein sequence ID" value="GAA4949989.1"/>
    <property type="molecule type" value="Genomic_DNA"/>
</dbReference>
<evidence type="ECO:0000256" key="1">
    <source>
        <dbReference type="ARBA" id="ARBA00012282"/>
    </source>
</evidence>
<dbReference type="InterPro" id="IPR001633">
    <property type="entry name" value="EAL_dom"/>
</dbReference>
<dbReference type="Proteomes" id="UP001409585">
    <property type="component" value="Unassembled WGS sequence"/>
</dbReference>
<evidence type="ECO:0000256" key="3">
    <source>
        <dbReference type="PROSITE-ProRule" id="PRU00169"/>
    </source>
</evidence>
<dbReference type="Pfam" id="PF00563">
    <property type="entry name" value="EAL"/>
    <property type="match status" value="1"/>
</dbReference>
<dbReference type="PROSITE" id="PS50883">
    <property type="entry name" value="EAL"/>
    <property type="match status" value="1"/>
</dbReference>
<dbReference type="SUPFAM" id="SSF55073">
    <property type="entry name" value="Nucleotide cyclase"/>
    <property type="match status" value="1"/>
</dbReference>
<dbReference type="SUPFAM" id="SSF52172">
    <property type="entry name" value="CheY-like"/>
    <property type="match status" value="1"/>
</dbReference>
<accession>A0AAV3U5D2</accession>
<evidence type="ECO:0000259" key="4">
    <source>
        <dbReference type="PROSITE" id="PS50110"/>
    </source>
</evidence>
<gene>
    <name evidence="7" type="ORF">GCM10025791_32840</name>
</gene>
<dbReference type="NCBIfam" id="TIGR00254">
    <property type="entry name" value="GGDEF"/>
    <property type="match status" value="1"/>
</dbReference>
<dbReference type="PANTHER" id="PTHR33121">
    <property type="entry name" value="CYCLIC DI-GMP PHOSPHODIESTERASE PDEF"/>
    <property type="match status" value="1"/>
</dbReference>
<evidence type="ECO:0000256" key="2">
    <source>
        <dbReference type="ARBA" id="ARBA00022636"/>
    </source>
</evidence>
<protein>
    <recommendedName>
        <fullName evidence="1">cyclic-guanylate-specific phosphodiesterase</fullName>
        <ecNumber evidence="1">3.1.4.52</ecNumber>
    </recommendedName>
</protein>
<feature type="domain" description="GGDEF" evidence="6">
    <location>
        <begin position="180"/>
        <end position="321"/>
    </location>
</feature>
<sequence>MSQQGNTAGQVEHYNELLERTKQSLILMVDDEPIISDITEAHLQCEGYSRFVAENDSRKALQVLSQHPVDLLLLDLNMPHVNGFEILEAVRENPRYRSLPIIVMTSAADSETKIRALNLGATDFLAKPVDPAELQLRVRNCLAAKVYERQLLYFDSVTYLPNRTYFHERLKQLLVEEPEEEFVLFTLSIDQLKRIQDGVGAEAANEVMRQLAQSLGGVVAQPDISTGAEWVLLAKSGGDEFSCVLRGTSDVGVLRMLANDIKLAVEQNCAVGSHEFYVSASVGVAVYPNHAQDSEELARAAAGASAEAKGEGGNTCRLYTERLGQIARRQLSMDSSLRRALDRHELFLMYQPKVDIARQRITGAEALIRWRTSDGELISPEHFIPLAEETGLIVPIGQWVVTTACFQLRAWEAQGMAKMNMAINVAAAQFFDSRFVDSLQFACNSAKVDPKQITVEMTEGTLVGEDAHLPDTLKRIKAMGAQISIDDFGTGYSSLSYLKRFPLDELKIDRSFIRDLANDESDSAIVQAIISMAHSLGLQVVAEGVEDAEQLKLLGDYGCRKIQGFYFSKPRMGDEFVSFAKRFNMTQGNRQMG</sequence>
<reference evidence="8" key="1">
    <citation type="journal article" date="2019" name="Int. J. Syst. Evol. Microbiol.">
        <title>The Global Catalogue of Microorganisms (GCM) 10K type strain sequencing project: providing services to taxonomists for standard genome sequencing and annotation.</title>
        <authorList>
            <consortium name="The Broad Institute Genomics Platform"/>
            <consortium name="The Broad Institute Genome Sequencing Center for Infectious Disease"/>
            <person name="Wu L."/>
            <person name="Ma J."/>
        </authorList>
    </citation>
    <scope>NUCLEOTIDE SEQUENCE [LARGE SCALE GENOMIC DNA]</scope>
    <source>
        <strain evidence="8">JCM 19134</strain>
    </source>
</reference>
<dbReference type="CDD" id="cd01948">
    <property type="entry name" value="EAL"/>
    <property type="match status" value="1"/>
</dbReference>
<dbReference type="Gene3D" id="3.20.20.450">
    <property type="entry name" value="EAL domain"/>
    <property type="match status" value="1"/>
</dbReference>
<feature type="modified residue" description="4-aspartylphosphate" evidence="3">
    <location>
        <position position="75"/>
    </location>
</feature>
<dbReference type="Gene3D" id="3.30.70.270">
    <property type="match status" value="1"/>
</dbReference>
<evidence type="ECO:0000313" key="7">
    <source>
        <dbReference type="EMBL" id="GAA4949989.1"/>
    </source>
</evidence>
<feature type="domain" description="EAL" evidence="5">
    <location>
        <begin position="330"/>
        <end position="584"/>
    </location>
</feature>
<dbReference type="Pfam" id="PF00990">
    <property type="entry name" value="GGDEF"/>
    <property type="match status" value="1"/>
</dbReference>
<evidence type="ECO:0000259" key="6">
    <source>
        <dbReference type="PROSITE" id="PS50887"/>
    </source>
</evidence>
<dbReference type="SMART" id="SM00448">
    <property type="entry name" value="REC"/>
    <property type="match status" value="1"/>
</dbReference>
<dbReference type="PROSITE" id="PS50887">
    <property type="entry name" value="GGDEF"/>
    <property type="match status" value="1"/>
</dbReference>
<dbReference type="InterPro" id="IPR035919">
    <property type="entry name" value="EAL_sf"/>
</dbReference>
<dbReference type="PANTHER" id="PTHR33121:SF70">
    <property type="entry name" value="SIGNALING PROTEIN YKOW"/>
    <property type="match status" value="1"/>
</dbReference>
<dbReference type="InterPro" id="IPR000160">
    <property type="entry name" value="GGDEF_dom"/>
</dbReference>
<dbReference type="SUPFAM" id="SSF141868">
    <property type="entry name" value="EAL domain-like"/>
    <property type="match status" value="1"/>
</dbReference>
<dbReference type="InterPro" id="IPR001789">
    <property type="entry name" value="Sig_transdc_resp-reg_receiver"/>
</dbReference>
<dbReference type="SMART" id="SM00052">
    <property type="entry name" value="EAL"/>
    <property type="match status" value="1"/>
</dbReference>
<comment type="caution">
    <text evidence="7">The sequence shown here is derived from an EMBL/GenBank/DDBJ whole genome shotgun (WGS) entry which is preliminary data.</text>
</comment>
<dbReference type="InterPro" id="IPR050706">
    <property type="entry name" value="Cyclic-di-GMP_PDE-like"/>
</dbReference>
<organism evidence="7 8">
    <name type="scientific">Halioxenophilus aromaticivorans</name>
    <dbReference type="NCBI Taxonomy" id="1306992"/>
    <lineage>
        <taxon>Bacteria</taxon>
        <taxon>Pseudomonadati</taxon>
        <taxon>Pseudomonadota</taxon>
        <taxon>Gammaproteobacteria</taxon>
        <taxon>Alteromonadales</taxon>
        <taxon>Alteromonadaceae</taxon>
        <taxon>Halioxenophilus</taxon>
    </lineage>
</organism>